<gene>
    <name evidence="1" type="ORF">C8R41DRAFT_835856</name>
</gene>
<evidence type="ECO:0000313" key="1">
    <source>
        <dbReference type="EMBL" id="KAJ4489085.1"/>
    </source>
</evidence>
<proteinExistence type="predicted"/>
<accession>A0ABQ8VD62</accession>
<evidence type="ECO:0000313" key="2">
    <source>
        <dbReference type="Proteomes" id="UP001150217"/>
    </source>
</evidence>
<name>A0ABQ8VD62_9AGAR</name>
<organism evidence="1 2">
    <name type="scientific">Lentinula lateritia</name>
    <dbReference type="NCBI Taxonomy" id="40482"/>
    <lineage>
        <taxon>Eukaryota</taxon>
        <taxon>Fungi</taxon>
        <taxon>Dikarya</taxon>
        <taxon>Basidiomycota</taxon>
        <taxon>Agaricomycotina</taxon>
        <taxon>Agaricomycetes</taxon>
        <taxon>Agaricomycetidae</taxon>
        <taxon>Agaricales</taxon>
        <taxon>Marasmiineae</taxon>
        <taxon>Omphalotaceae</taxon>
        <taxon>Lentinula</taxon>
    </lineage>
</organism>
<dbReference type="Proteomes" id="UP001150217">
    <property type="component" value="Unassembled WGS sequence"/>
</dbReference>
<comment type="caution">
    <text evidence="1">The sequence shown here is derived from an EMBL/GenBank/DDBJ whole genome shotgun (WGS) entry which is preliminary data.</text>
</comment>
<keyword evidence="2" id="KW-1185">Reference proteome</keyword>
<reference evidence="1" key="1">
    <citation type="submission" date="2022-08" db="EMBL/GenBank/DDBJ databases">
        <title>A Global Phylogenomic Analysis of the Shiitake Genus Lentinula.</title>
        <authorList>
            <consortium name="DOE Joint Genome Institute"/>
            <person name="Sierra-Patev S."/>
            <person name="Min B."/>
            <person name="Naranjo-Ortiz M."/>
            <person name="Looney B."/>
            <person name="Konkel Z."/>
            <person name="Slot J.C."/>
            <person name="Sakamoto Y."/>
            <person name="Steenwyk J.L."/>
            <person name="Rokas A."/>
            <person name="Carro J."/>
            <person name="Camarero S."/>
            <person name="Ferreira P."/>
            <person name="Molpeceres G."/>
            <person name="Ruiz-Duenas F.J."/>
            <person name="Serrano A."/>
            <person name="Henrissat B."/>
            <person name="Drula E."/>
            <person name="Hughes K.W."/>
            <person name="Mata J.L."/>
            <person name="Ishikawa N.K."/>
            <person name="Vargas-Isla R."/>
            <person name="Ushijima S."/>
            <person name="Smith C.A."/>
            <person name="Ahrendt S."/>
            <person name="Andreopoulos W."/>
            <person name="He G."/>
            <person name="Labutti K."/>
            <person name="Lipzen A."/>
            <person name="Ng V."/>
            <person name="Riley R."/>
            <person name="Sandor L."/>
            <person name="Barry K."/>
            <person name="Martinez A.T."/>
            <person name="Xiao Y."/>
            <person name="Gibbons J.G."/>
            <person name="Terashima K."/>
            <person name="Grigoriev I.V."/>
            <person name="Hibbett D.S."/>
        </authorList>
    </citation>
    <scope>NUCLEOTIDE SEQUENCE</scope>
    <source>
        <strain evidence="1">RHP3577 ss4</strain>
    </source>
</reference>
<protein>
    <submittedName>
        <fullName evidence="1">Uncharacterized protein</fullName>
    </submittedName>
</protein>
<dbReference type="EMBL" id="JANVFT010000045">
    <property type="protein sequence ID" value="KAJ4489085.1"/>
    <property type="molecule type" value="Genomic_DNA"/>
</dbReference>
<sequence>MRTLEATGTRISRVLGFSLKVDTSPDYKLTSASDPSLNSTRQDYGTVGKHTSYKQRLLYSVFLYLCGQATT</sequence>